<comment type="similarity">
    <text evidence="1 5">Belongs to the glycosyl hydrolase 32 family.</text>
</comment>
<evidence type="ECO:0000256" key="2">
    <source>
        <dbReference type="ARBA" id="ARBA00012758"/>
    </source>
</evidence>
<sequence length="518" mass="55935">MTELTHPLATVPQDELVARAEADPLRPRFHFVSPAGWLNDPNGVSQWNGTYHLFYQYNPEGAFHHRIQWGHATSTDLVTWTDQPVALEPSAGPDAEGCWSGVLVNDGGTPTLVYSGRFEDRELPCVAVGSPDLLNWTKDPGNPVIAAPPAGVDVTAYRDHCVWREGTKWRQLVGSGIRQRGGTAFLYESADLRSWDYIGPLFIGDASQGDPADTDWTGTMWECVDLFRAGHGSLGSAPSNASPDVLVFSAWNDGDTHHPLYWTGRYAGDSFEPAALHRLDYGGRFFYAPQSFEDESGRRVMFGWMQEGRSDAAMVEAGWSGVMSLPRTVTASEDGTLRFAPVPEIKKLRRGHVGLSGLVLGGAPVPLETGVSGQQLDLELDLELAPGALLRLGVLGSIGGSTSDGPAEETVIELRRADDGGNNGTLRLDRTQSSLDPTVDVDDKSGPVPMPEGRVHLRVILDRSAVEIFANGIALTARIYPTLGGENVSLAAEGTAKVLSLDAWTMADIFDGTRSLFP</sequence>
<proteinExistence type="inferred from homology"/>
<dbReference type="Proteomes" id="UP001262032">
    <property type="component" value="Unassembled WGS sequence"/>
</dbReference>
<protein>
    <recommendedName>
        <fullName evidence="2">beta-fructofuranosidase</fullName>
        <ecNumber evidence="2">3.2.1.26</ecNumber>
    </recommendedName>
</protein>
<dbReference type="PANTHER" id="PTHR43101">
    <property type="entry name" value="BETA-FRUCTOSIDASE"/>
    <property type="match status" value="1"/>
</dbReference>
<name>A0AAW8NAQ4_PSEOX</name>
<feature type="domain" description="Glycosyl hydrolase family 32 N-terminal" evidence="7">
    <location>
        <begin position="30"/>
        <end position="338"/>
    </location>
</feature>
<reference evidence="9" key="1">
    <citation type="submission" date="2023-07" db="EMBL/GenBank/DDBJ databases">
        <title>Sorghum-associated microbial communities from plants grown in Nebraska, USA.</title>
        <authorList>
            <person name="Schachtman D."/>
        </authorList>
    </citation>
    <scope>NUCLEOTIDE SEQUENCE</scope>
    <source>
        <strain evidence="9">BE261</strain>
    </source>
</reference>
<dbReference type="InterPro" id="IPR023296">
    <property type="entry name" value="Glyco_hydro_beta-prop_sf"/>
</dbReference>
<evidence type="ECO:0000256" key="6">
    <source>
        <dbReference type="SAM" id="MobiDB-lite"/>
    </source>
</evidence>
<dbReference type="Gene3D" id="2.60.120.560">
    <property type="entry name" value="Exo-inulinase, domain 1"/>
    <property type="match status" value="1"/>
</dbReference>
<dbReference type="SUPFAM" id="SSF75005">
    <property type="entry name" value="Arabinanase/levansucrase/invertase"/>
    <property type="match status" value="1"/>
</dbReference>
<keyword evidence="4 5" id="KW-0326">Glycosidase</keyword>
<dbReference type="InterPro" id="IPR013189">
    <property type="entry name" value="Glyco_hydro_32_C"/>
</dbReference>
<dbReference type="InterPro" id="IPR001362">
    <property type="entry name" value="Glyco_hydro_32"/>
</dbReference>
<dbReference type="GO" id="GO:0005975">
    <property type="term" value="P:carbohydrate metabolic process"/>
    <property type="evidence" value="ECO:0007669"/>
    <property type="project" value="InterPro"/>
</dbReference>
<evidence type="ECO:0000256" key="5">
    <source>
        <dbReference type="RuleBase" id="RU362110"/>
    </source>
</evidence>
<evidence type="ECO:0000259" key="7">
    <source>
        <dbReference type="Pfam" id="PF00251"/>
    </source>
</evidence>
<dbReference type="GeneID" id="97421820"/>
<evidence type="ECO:0000313" key="9">
    <source>
        <dbReference type="EMBL" id="MDR7163424.1"/>
    </source>
</evidence>
<gene>
    <name evidence="9" type="ORF">J2X12_001438</name>
</gene>
<evidence type="ECO:0000313" key="10">
    <source>
        <dbReference type="Proteomes" id="UP001262032"/>
    </source>
</evidence>
<dbReference type="CDD" id="cd08996">
    <property type="entry name" value="GH32_FFase"/>
    <property type="match status" value="1"/>
</dbReference>
<dbReference type="AlphaFoldDB" id="A0AAW8NAQ4"/>
<dbReference type="EMBL" id="JAVDWN010000004">
    <property type="protein sequence ID" value="MDR7163424.1"/>
    <property type="molecule type" value="Genomic_DNA"/>
</dbReference>
<dbReference type="Pfam" id="PF00251">
    <property type="entry name" value="Glyco_hydro_32N"/>
    <property type="match status" value="1"/>
</dbReference>
<dbReference type="InterPro" id="IPR013148">
    <property type="entry name" value="Glyco_hydro_32_N"/>
</dbReference>
<dbReference type="PANTHER" id="PTHR43101:SF1">
    <property type="entry name" value="BETA-FRUCTOSIDASE"/>
    <property type="match status" value="1"/>
</dbReference>
<evidence type="ECO:0000256" key="3">
    <source>
        <dbReference type="ARBA" id="ARBA00022801"/>
    </source>
</evidence>
<organism evidence="9 10">
    <name type="scientific">Pseudarthrobacter oxydans</name>
    <name type="common">Arthrobacter oxydans</name>
    <dbReference type="NCBI Taxonomy" id="1671"/>
    <lineage>
        <taxon>Bacteria</taxon>
        <taxon>Bacillati</taxon>
        <taxon>Actinomycetota</taxon>
        <taxon>Actinomycetes</taxon>
        <taxon>Micrococcales</taxon>
        <taxon>Micrococcaceae</taxon>
        <taxon>Pseudarthrobacter</taxon>
    </lineage>
</organism>
<comment type="caution">
    <text evidence="9">The sequence shown here is derived from an EMBL/GenBank/DDBJ whole genome shotgun (WGS) entry which is preliminary data.</text>
</comment>
<feature type="region of interest" description="Disordered" evidence="6">
    <location>
        <begin position="415"/>
        <end position="448"/>
    </location>
</feature>
<feature type="domain" description="Glycosyl hydrolase family 32 C-terminal" evidence="8">
    <location>
        <begin position="369"/>
        <end position="504"/>
    </location>
</feature>
<dbReference type="Gene3D" id="2.115.10.20">
    <property type="entry name" value="Glycosyl hydrolase domain, family 43"/>
    <property type="match status" value="1"/>
</dbReference>
<keyword evidence="3 5" id="KW-0378">Hydrolase</keyword>
<dbReference type="EC" id="3.2.1.26" evidence="2"/>
<evidence type="ECO:0000256" key="4">
    <source>
        <dbReference type="ARBA" id="ARBA00023295"/>
    </source>
</evidence>
<accession>A0AAW8NAQ4</accession>
<evidence type="ECO:0000259" key="8">
    <source>
        <dbReference type="Pfam" id="PF08244"/>
    </source>
</evidence>
<dbReference type="Pfam" id="PF08244">
    <property type="entry name" value="Glyco_hydro_32C"/>
    <property type="match status" value="1"/>
</dbReference>
<dbReference type="RefSeq" id="WP_310110442.1">
    <property type="nucleotide sequence ID" value="NZ_JAVDTN010000004.1"/>
</dbReference>
<dbReference type="InterPro" id="IPR013320">
    <property type="entry name" value="ConA-like_dom_sf"/>
</dbReference>
<dbReference type="SUPFAM" id="SSF49899">
    <property type="entry name" value="Concanavalin A-like lectins/glucanases"/>
    <property type="match status" value="1"/>
</dbReference>
<dbReference type="InterPro" id="IPR051214">
    <property type="entry name" value="GH32_Enzymes"/>
</dbReference>
<evidence type="ECO:0000256" key="1">
    <source>
        <dbReference type="ARBA" id="ARBA00009902"/>
    </source>
</evidence>
<dbReference type="GO" id="GO:0004564">
    <property type="term" value="F:beta-fructofuranosidase activity"/>
    <property type="evidence" value="ECO:0007669"/>
    <property type="project" value="UniProtKB-EC"/>
</dbReference>
<dbReference type="SMART" id="SM00640">
    <property type="entry name" value="Glyco_32"/>
    <property type="match status" value="1"/>
</dbReference>